<dbReference type="PANTHER" id="PTHR46268">
    <property type="entry name" value="STRESS RESPONSE PROTEIN NHAX"/>
    <property type="match status" value="1"/>
</dbReference>
<comment type="caution">
    <text evidence="3">The sequence shown here is derived from an EMBL/GenBank/DDBJ whole genome shotgun (WGS) entry which is preliminary data.</text>
</comment>
<dbReference type="AlphaFoldDB" id="A0AAE3FQ29"/>
<dbReference type="EMBL" id="JAKRVY010000002">
    <property type="protein sequence ID" value="MCL9813061.1"/>
    <property type="molecule type" value="Genomic_DNA"/>
</dbReference>
<evidence type="ECO:0000313" key="3">
    <source>
        <dbReference type="EMBL" id="MCL9813061.1"/>
    </source>
</evidence>
<keyword evidence="4" id="KW-1185">Reference proteome</keyword>
<dbReference type="PANTHER" id="PTHR46268:SF6">
    <property type="entry name" value="UNIVERSAL STRESS PROTEIN UP12"/>
    <property type="match status" value="1"/>
</dbReference>
<reference evidence="3 4" key="1">
    <citation type="journal article" date="2022" name="Syst. Appl. Microbiol.">
        <title>Natronocalculus amylovorans gen. nov., sp. nov., and Natranaeroarchaeum aerophilus sp. nov., dominant culturable amylolytic natronoarchaea from hypersaline soda lakes in southwestern Siberia.</title>
        <authorList>
            <person name="Sorokin D.Y."/>
            <person name="Elcheninov A.G."/>
            <person name="Khizhniak T.V."/>
            <person name="Koenen M."/>
            <person name="Bale N.J."/>
            <person name="Damste J.S.S."/>
            <person name="Kublanov I.V."/>
        </authorList>
    </citation>
    <scope>NUCLEOTIDE SEQUENCE [LARGE SCALE GENOMIC DNA]</scope>
    <source>
        <strain evidence="3 4">AArc-St1-1</strain>
    </source>
</reference>
<dbReference type="Pfam" id="PF00582">
    <property type="entry name" value="Usp"/>
    <property type="match status" value="1"/>
</dbReference>
<dbReference type="Gene3D" id="3.40.50.12370">
    <property type="match status" value="1"/>
</dbReference>
<organism evidence="3 4">
    <name type="scientific">Natranaeroarchaeum aerophilus</name>
    <dbReference type="NCBI Taxonomy" id="2917711"/>
    <lineage>
        <taxon>Archaea</taxon>
        <taxon>Methanobacteriati</taxon>
        <taxon>Methanobacteriota</taxon>
        <taxon>Stenosarchaea group</taxon>
        <taxon>Halobacteria</taxon>
        <taxon>Halobacteriales</taxon>
        <taxon>Natronoarchaeaceae</taxon>
        <taxon>Natranaeroarchaeum</taxon>
    </lineage>
</organism>
<evidence type="ECO:0000256" key="1">
    <source>
        <dbReference type="ARBA" id="ARBA00008791"/>
    </source>
</evidence>
<feature type="domain" description="UspA" evidence="2">
    <location>
        <begin position="115"/>
        <end position="237"/>
    </location>
</feature>
<dbReference type="SUPFAM" id="SSF52402">
    <property type="entry name" value="Adenine nucleotide alpha hydrolases-like"/>
    <property type="match status" value="1"/>
</dbReference>
<comment type="similarity">
    <text evidence="1">Belongs to the universal stress protein A family.</text>
</comment>
<dbReference type="CDD" id="cd00293">
    <property type="entry name" value="USP-like"/>
    <property type="match status" value="1"/>
</dbReference>
<proteinExistence type="inferred from homology"/>
<gene>
    <name evidence="3" type="ORF">AArcSt11_05275</name>
</gene>
<name>A0AAE3FQ29_9EURY</name>
<sequence>MTTALSQPTVLLPVEVDEATTPPGALIDLLGPHRVVVLGYGTVPDQTPTEQYEAEFGDAARERTDAIVDEFEGQNDVVSTVVFTRNRSQTVDRVAEEYGVDAVVTPGEVDNAVDDILVPIKGDPNIVRLVEFTGRLLENSQVTVTVFHVADSDADEARAEFLLRGACDKLRELGVDPDRIGWKQERSGSAAKTIAATAEEYDLLVVGESEPSLRRRILGGVTGRISDRTNRPTLVVRRR</sequence>
<evidence type="ECO:0000259" key="2">
    <source>
        <dbReference type="Pfam" id="PF00582"/>
    </source>
</evidence>
<dbReference type="InterPro" id="IPR006016">
    <property type="entry name" value="UspA"/>
</dbReference>
<evidence type="ECO:0000313" key="4">
    <source>
        <dbReference type="Proteomes" id="UP001202674"/>
    </source>
</evidence>
<accession>A0AAE3FQ29</accession>
<dbReference type="RefSeq" id="WP_250595242.1">
    <property type="nucleotide sequence ID" value="NZ_JAKRVY010000002.1"/>
</dbReference>
<dbReference type="Proteomes" id="UP001202674">
    <property type="component" value="Unassembled WGS sequence"/>
</dbReference>
<protein>
    <submittedName>
        <fullName evidence="3">Universal stress protein</fullName>
    </submittedName>
</protein>